<sequence>MTDAVSTASARRTLTLTPLGVVVLGLLRERDMHPYQMLRLMQQRRDDRLVGCSRGTLYHTVARLERHGLVEEVGVDRDGNRPERTTYAVTDAGRAAADDWVRARLPRIDGILEFRVALGEAHDLPRAEVAALLSERRTALSAYRDELRAGLAGAASRQVPAQFLVELDREEHVLAADLAWLDGFLTRLADPDIPWGVHEVPVATMARLAAFRESVIA</sequence>
<evidence type="ECO:0000259" key="1">
    <source>
        <dbReference type="Pfam" id="PF03551"/>
    </source>
</evidence>
<accession>A0AAJ5W271</accession>
<dbReference type="InterPro" id="IPR036390">
    <property type="entry name" value="WH_DNA-bd_sf"/>
</dbReference>
<gene>
    <name evidence="2" type="ORF">P0Y48_12640</name>
</gene>
<name>A0AAJ5W271_9MICO</name>
<dbReference type="SUPFAM" id="SSF46785">
    <property type="entry name" value="Winged helix' DNA-binding domain"/>
    <property type="match status" value="1"/>
</dbReference>
<evidence type="ECO:0000313" key="2">
    <source>
        <dbReference type="EMBL" id="WEK13291.1"/>
    </source>
</evidence>
<dbReference type="Proteomes" id="UP001213972">
    <property type="component" value="Chromosome"/>
</dbReference>
<organism evidence="2 3">
    <name type="scientific">Candidatus Microbacterium phytovorans</name>
    <dbReference type="NCBI Taxonomy" id="3121374"/>
    <lineage>
        <taxon>Bacteria</taxon>
        <taxon>Bacillati</taxon>
        <taxon>Actinomycetota</taxon>
        <taxon>Actinomycetes</taxon>
        <taxon>Micrococcales</taxon>
        <taxon>Microbacteriaceae</taxon>
        <taxon>Microbacterium</taxon>
    </lineage>
</organism>
<dbReference type="AlphaFoldDB" id="A0AAJ5W271"/>
<dbReference type="InterPro" id="IPR036388">
    <property type="entry name" value="WH-like_DNA-bd_sf"/>
</dbReference>
<proteinExistence type="predicted"/>
<reference evidence="2" key="1">
    <citation type="submission" date="2023-03" db="EMBL/GenBank/DDBJ databases">
        <title>Andean soil-derived lignocellulolytic bacterial consortium as a source of novel taxa and putative plastic-active enzymes.</title>
        <authorList>
            <person name="Diaz-Garcia L."/>
            <person name="Chuvochina M."/>
            <person name="Feuerriegel G."/>
            <person name="Bunk B."/>
            <person name="Sproer C."/>
            <person name="Streit W.R."/>
            <person name="Rodriguez L.M."/>
            <person name="Overmann J."/>
            <person name="Jimenez D.J."/>
        </authorList>
    </citation>
    <scope>NUCLEOTIDE SEQUENCE</scope>
    <source>
        <strain evidence="2">MAG 4610</strain>
    </source>
</reference>
<dbReference type="InterPro" id="IPR005149">
    <property type="entry name" value="Tscrpt_reg_PadR_N"/>
</dbReference>
<feature type="domain" description="Transcription regulator PadR N-terminal" evidence="1">
    <location>
        <begin position="23"/>
        <end position="97"/>
    </location>
</feature>
<dbReference type="PANTHER" id="PTHR43252">
    <property type="entry name" value="TRANSCRIPTIONAL REGULATOR YQJI"/>
    <property type="match status" value="1"/>
</dbReference>
<dbReference type="Pfam" id="PF03551">
    <property type="entry name" value="PadR"/>
    <property type="match status" value="1"/>
</dbReference>
<evidence type="ECO:0000313" key="3">
    <source>
        <dbReference type="Proteomes" id="UP001213972"/>
    </source>
</evidence>
<dbReference type="PANTHER" id="PTHR43252:SF2">
    <property type="entry name" value="TRANSCRIPTION REGULATOR, PADR-LIKE FAMILY"/>
    <property type="match status" value="1"/>
</dbReference>
<dbReference type="Gene3D" id="1.10.10.10">
    <property type="entry name" value="Winged helix-like DNA-binding domain superfamily/Winged helix DNA-binding domain"/>
    <property type="match status" value="1"/>
</dbReference>
<protein>
    <submittedName>
        <fullName evidence="2">PadR family transcriptional regulator</fullName>
    </submittedName>
</protein>
<dbReference type="EMBL" id="CP119321">
    <property type="protein sequence ID" value="WEK13291.1"/>
    <property type="molecule type" value="Genomic_DNA"/>
</dbReference>